<dbReference type="GO" id="GO:0005539">
    <property type="term" value="F:glycosaminoglycan binding"/>
    <property type="evidence" value="ECO:0007669"/>
    <property type="project" value="TreeGrafter"/>
</dbReference>
<sequence length="834" mass="93609">MTPSQALLLASAGTAALVHSAANASTAGKPNFIFIMTDDQDLHLDSLDYQPAVQKHFRQEETWFQRHFCTVALCCPSRVSLLTGKAAHNTNVTDVAAPYGGYPRFIEEGFNDDYLPVWLQDAGYNTYYTGKMMNGHSLATYDNPRINGWNGSDFLIDPGTYVFYNATMSRNHDPARNYPGEYSTDLVAAAAVGFLDDAIKDSERPFFLGVAPIAPHSETITSPRPAKFNPPVPAKRHEHLFPNVTIPRTPNFNPNTTGSASYFKTLRQLNQSEIDYNDDWYRKRLQSLQSVDELIDSIIERLSASPAVLNNTYLIYTTDNGFHMGQHRLPPGKSCNIEEDVNIPFFIRGPGVPKGAVQRIPSSHTDMVPTLFSLAGIPLRDDFDGEPIPVTSELLAKSEKSEHVNIEFWGDYLVEGNTFFGASQFPNNTYKHVRVVGGDYDLAYAVWCTNEHELYDMTTDPYQLTNLHGTNATVNTWAVGSLAARLNGLLLTLKRCKGRVCRRPWETLHPCGDVKTLRDAMDSRFDAFYEQHQHAGVFTYLIEKLGVKDVQFEELTTLDADELRALGDVYGVIFLFKYPTGEEASSVPRDGRYDHEAARELFFAAQTIQNACGTQALISVLLNKEGEVDIGKELSEFKAFAGEFPPELRGETLSNSDLIRETHNSFARSSPFVDETQRTATEDDDVYHFIAYTSINGKLYELDGLQPAPILHGACTNDEFPSKIIPVLQRRIARYPATEIRFNLMACVRDLRLRARELGDDEGLEDQEDKRAQWLWENSLRRHNFVGFVGELLKGVVKAKLEQGGGAYDKWVDEAKGRTKKRREDARKQGVAVE</sequence>
<dbReference type="InterPro" id="IPR036959">
    <property type="entry name" value="Peptidase_C12_UCH_sf"/>
</dbReference>
<dbReference type="InterPro" id="IPR017850">
    <property type="entry name" value="Alkaline_phosphatase_core_sf"/>
</dbReference>
<keyword evidence="9" id="KW-0325">Glycoprotein</keyword>
<dbReference type="InterPro" id="IPR001578">
    <property type="entry name" value="Peptidase_C12_UCH"/>
</dbReference>
<evidence type="ECO:0000256" key="5">
    <source>
        <dbReference type="ARBA" id="ARBA00022729"/>
    </source>
</evidence>
<comment type="similarity">
    <text evidence="10">Belongs to the peptidase C12 family.</text>
</comment>
<evidence type="ECO:0000256" key="7">
    <source>
        <dbReference type="ARBA" id="ARBA00022801"/>
    </source>
</evidence>
<dbReference type="PANTHER" id="PTHR43108:SF8">
    <property type="entry name" value="SD21168P"/>
    <property type="match status" value="1"/>
</dbReference>
<dbReference type="Gene3D" id="3.40.720.10">
    <property type="entry name" value="Alkaline Phosphatase, subunit A"/>
    <property type="match status" value="1"/>
</dbReference>
<proteinExistence type="inferred from homology"/>
<dbReference type="AlphaFoldDB" id="A0A163J821"/>
<dbReference type="Pfam" id="PF01088">
    <property type="entry name" value="Peptidase_C12"/>
    <property type="match status" value="1"/>
</dbReference>
<dbReference type="PROSITE" id="PS52048">
    <property type="entry name" value="UCH_DOMAIN"/>
    <property type="match status" value="1"/>
</dbReference>
<keyword evidence="5 12" id="KW-0732">Signal</keyword>
<evidence type="ECO:0000256" key="11">
    <source>
        <dbReference type="SAM" id="MobiDB-lite"/>
    </source>
</evidence>
<dbReference type="InterPro" id="IPR038765">
    <property type="entry name" value="Papain-like_cys_pep_sf"/>
</dbReference>
<evidence type="ECO:0000256" key="12">
    <source>
        <dbReference type="SAM" id="SignalP"/>
    </source>
</evidence>
<gene>
    <name evidence="14" type="ORF">ST47_g2639</name>
</gene>
<feature type="chain" id="PRO_5007843252" description="ubiquitinyl hydrolase 1" evidence="12">
    <location>
        <begin position="21"/>
        <end position="834"/>
    </location>
</feature>
<comment type="similarity">
    <text evidence="2">Belongs to the sulfatase family.</text>
</comment>
<dbReference type="GO" id="GO:0004843">
    <property type="term" value="F:cysteine-type deubiquitinase activity"/>
    <property type="evidence" value="ECO:0007669"/>
    <property type="project" value="UniProtKB-UniRule"/>
</dbReference>
<dbReference type="CDD" id="cd09617">
    <property type="entry name" value="Peptidase_C12_UCH37_BAP1"/>
    <property type="match status" value="1"/>
</dbReference>
<feature type="active site" description="Nucleophile" evidence="10">
    <location>
        <position position="612"/>
    </location>
</feature>
<feature type="site" description="Transition state stabilizer" evidence="10">
    <location>
        <position position="606"/>
    </location>
</feature>
<reference evidence="14 15" key="1">
    <citation type="journal article" date="2016" name="Sci. Rep.">
        <title>Draft genome sequencing and secretome analysis of fungal phytopathogen Ascochyta rabiei provides insight into the necrotrophic effector repertoire.</title>
        <authorList>
            <person name="Verma S."/>
            <person name="Gazara R.K."/>
            <person name="Nizam S."/>
            <person name="Parween S."/>
            <person name="Chattopadhyay D."/>
            <person name="Verma P.K."/>
        </authorList>
    </citation>
    <scope>NUCLEOTIDE SEQUENCE [LARGE SCALE GENOMIC DNA]</scope>
    <source>
        <strain evidence="14 15">ArDII</strain>
    </source>
</reference>
<dbReference type="CDD" id="cd16147">
    <property type="entry name" value="G6S"/>
    <property type="match status" value="1"/>
</dbReference>
<evidence type="ECO:0000256" key="8">
    <source>
        <dbReference type="ARBA" id="ARBA00022807"/>
    </source>
</evidence>
<evidence type="ECO:0000256" key="3">
    <source>
        <dbReference type="ARBA" id="ARBA00012759"/>
    </source>
</evidence>
<evidence type="ECO:0000256" key="4">
    <source>
        <dbReference type="ARBA" id="ARBA00022670"/>
    </source>
</evidence>
<keyword evidence="15" id="KW-1185">Reference proteome</keyword>
<feature type="site" description="Important for enzyme activity" evidence="10">
    <location>
        <position position="703"/>
    </location>
</feature>
<keyword evidence="8 10" id="KW-0788">Thiol protease</keyword>
<comment type="catalytic activity">
    <reaction evidence="1 10">
        <text>Thiol-dependent hydrolysis of ester, thioester, amide, peptide and isopeptide bonds formed by the C-terminal Gly of ubiquitin (a 76-residue protein attached to proteins as an intracellular targeting signal).</text>
        <dbReference type="EC" id="3.4.19.12"/>
    </reaction>
</comment>
<keyword evidence="7 10" id="KW-0378">Hydrolase</keyword>
<protein>
    <recommendedName>
        <fullName evidence="3 10">ubiquitinyl hydrolase 1</fullName>
        <ecNumber evidence="3 10">3.4.19.12</ecNumber>
    </recommendedName>
</protein>
<keyword evidence="6 10" id="KW-0833">Ubl conjugation pathway</keyword>
<dbReference type="InterPro" id="IPR041507">
    <property type="entry name" value="UCH_C"/>
</dbReference>
<dbReference type="Pfam" id="PF18031">
    <property type="entry name" value="UCH_C"/>
    <property type="match status" value="1"/>
</dbReference>
<evidence type="ECO:0000256" key="1">
    <source>
        <dbReference type="ARBA" id="ARBA00000707"/>
    </source>
</evidence>
<dbReference type="FunFam" id="3.40.720.10:FF:000051">
    <property type="entry name" value="Arylsulfatase"/>
    <property type="match status" value="1"/>
</dbReference>
<feature type="domain" description="UCH catalytic" evidence="13">
    <location>
        <begin position="527"/>
        <end position="749"/>
    </location>
</feature>
<evidence type="ECO:0000256" key="6">
    <source>
        <dbReference type="ARBA" id="ARBA00022786"/>
    </source>
</evidence>
<feature type="compositionally biased region" description="Basic and acidic residues" evidence="11">
    <location>
        <begin position="812"/>
        <end position="828"/>
    </location>
</feature>
<accession>A0A163J821</accession>
<evidence type="ECO:0000256" key="9">
    <source>
        <dbReference type="ARBA" id="ARBA00023180"/>
    </source>
</evidence>
<evidence type="ECO:0000313" key="14">
    <source>
        <dbReference type="EMBL" id="KZM26206.1"/>
    </source>
</evidence>
<dbReference type="PANTHER" id="PTHR43108">
    <property type="entry name" value="N-ACETYLGLUCOSAMINE-6-SULFATASE FAMILY MEMBER"/>
    <property type="match status" value="1"/>
</dbReference>
<evidence type="ECO:0000256" key="10">
    <source>
        <dbReference type="PROSITE-ProRule" id="PRU01393"/>
    </source>
</evidence>
<dbReference type="Gene3D" id="3.40.532.10">
    <property type="entry name" value="Peptidase C12, ubiquitin carboxyl-terminal hydrolase"/>
    <property type="match status" value="1"/>
</dbReference>
<dbReference type="EMBL" id="JYNV01000112">
    <property type="protein sequence ID" value="KZM26206.1"/>
    <property type="molecule type" value="Genomic_DNA"/>
</dbReference>
<dbReference type="GO" id="GO:0006511">
    <property type="term" value="P:ubiquitin-dependent protein catabolic process"/>
    <property type="evidence" value="ECO:0007669"/>
    <property type="project" value="UniProtKB-UniRule"/>
</dbReference>
<name>A0A163J821_DIDRA</name>
<evidence type="ECO:0000313" key="15">
    <source>
        <dbReference type="Proteomes" id="UP000076837"/>
    </source>
</evidence>
<comment type="caution">
    <text evidence="14">The sequence shown here is derived from an EMBL/GenBank/DDBJ whole genome shotgun (WGS) entry which is preliminary data.</text>
</comment>
<dbReference type="Pfam" id="PF00884">
    <property type="entry name" value="Sulfatase"/>
    <property type="match status" value="1"/>
</dbReference>
<dbReference type="FunFam" id="3.40.532.10:FF:000009">
    <property type="entry name" value="Ubiquitin carboxyl-terminal hydrolase"/>
    <property type="match status" value="1"/>
</dbReference>
<feature type="region of interest" description="Disordered" evidence="11">
    <location>
        <begin position="812"/>
        <end position="834"/>
    </location>
</feature>
<dbReference type="InterPro" id="IPR024607">
    <property type="entry name" value="Sulfatase_CS"/>
</dbReference>
<evidence type="ECO:0000259" key="13">
    <source>
        <dbReference type="PROSITE" id="PS52048"/>
    </source>
</evidence>
<dbReference type="SUPFAM" id="SSF53649">
    <property type="entry name" value="Alkaline phosphatase-like"/>
    <property type="match status" value="1"/>
</dbReference>
<dbReference type="PROSITE" id="PS00523">
    <property type="entry name" value="SULFATASE_1"/>
    <property type="match status" value="1"/>
</dbReference>
<dbReference type="Proteomes" id="UP000076837">
    <property type="component" value="Unassembled WGS sequence"/>
</dbReference>
<keyword evidence="4 10" id="KW-0645">Protease</keyword>
<dbReference type="SUPFAM" id="SSF54001">
    <property type="entry name" value="Cysteine proteinases"/>
    <property type="match status" value="1"/>
</dbReference>
<feature type="active site" description="Proton donor" evidence="10">
    <location>
        <position position="688"/>
    </location>
</feature>
<organism evidence="14 15">
    <name type="scientific">Didymella rabiei</name>
    <name type="common">Chickpea ascochyta blight fungus</name>
    <name type="synonym">Mycosphaerella rabiei</name>
    <dbReference type="NCBI Taxonomy" id="5454"/>
    <lineage>
        <taxon>Eukaryota</taxon>
        <taxon>Fungi</taxon>
        <taxon>Dikarya</taxon>
        <taxon>Ascomycota</taxon>
        <taxon>Pezizomycotina</taxon>
        <taxon>Dothideomycetes</taxon>
        <taxon>Pleosporomycetidae</taxon>
        <taxon>Pleosporales</taxon>
        <taxon>Pleosporineae</taxon>
        <taxon>Didymellaceae</taxon>
        <taxon>Ascochyta</taxon>
    </lineage>
</organism>
<dbReference type="STRING" id="5454.A0A163J821"/>
<dbReference type="InterPro" id="IPR000917">
    <property type="entry name" value="Sulfatase_N"/>
</dbReference>
<evidence type="ECO:0000256" key="2">
    <source>
        <dbReference type="ARBA" id="ARBA00008779"/>
    </source>
</evidence>
<feature type="signal peptide" evidence="12">
    <location>
        <begin position="1"/>
        <end position="20"/>
    </location>
</feature>
<dbReference type="GO" id="GO:0008449">
    <property type="term" value="F:N-acetylglucosamine-6-sulfatase activity"/>
    <property type="evidence" value="ECO:0007669"/>
    <property type="project" value="TreeGrafter"/>
</dbReference>
<dbReference type="Gene3D" id="1.20.58.860">
    <property type="match status" value="1"/>
</dbReference>
<dbReference type="EC" id="3.4.19.12" evidence="3 10"/>